<evidence type="ECO:0000313" key="3">
    <source>
        <dbReference type="EMBL" id="VAW67892.1"/>
    </source>
</evidence>
<protein>
    <submittedName>
        <fullName evidence="3">Uncharacterized protein</fullName>
    </submittedName>
</protein>
<dbReference type="Pfam" id="PF13181">
    <property type="entry name" value="TPR_8"/>
    <property type="match status" value="1"/>
</dbReference>
<dbReference type="GO" id="GO:0036064">
    <property type="term" value="C:ciliary basal body"/>
    <property type="evidence" value="ECO:0007669"/>
    <property type="project" value="TreeGrafter"/>
</dbReference>
<dbReference type="InterPro" id="IPR019734">
    <property type="entry name" value="TPR_rpt"/>
</dbReference>
<dbReference type="Gene3D" id="1.25.40.10">
    <property type="entry name" value="Tetratricopeptide repeat domain"/>
    <property type="match status" value="1"/>
</dbReference>
<accession>A0A3B0XXK4</accession>
<evidence type="ECO:0000256" key="2">
    <source>
        <dbReference type="ARBA" id="ARBA00022803"/>
    </source>
</evidence>
<dbReference type="GO" id="GO:0061512">
    <property type="term" value="P:protein localization to cilium"/>
    <property type="evidence" value="ECO:0007669"/>
    <property type="project" value="TreeGrafter"/>
</dbReference>
<dbReference type="SMART" id="SM00028">
    <property type="entry name" value="TPR"/>
    <property type="match status" value="8"/>
</dbReference>
<organism evidence="3">
    <name type="scientific">hydrothermal vent metagenome</name>
    <dbReference type="NCBI Taxonomy" id="652676"/>
    <lineage>
        <taxon>unclassified sequences</taxon>
        <taxon>metagenomes</taxon>
        <taxon>ecological metagenomes</taxon>
    </lineage>
</organism>
<dbReference type="PROSITE" id="PS50005">
    <property type="entry name" value="TPR"/>
    <property type="match status" value="1"/>
</dbReference>
<dbReference type="Pfam" id="PF13432">
    <property type="entry name" value="TPR_16"/>
    <property type="match status" value="1"/>
</dbReference>
<evidence type="ECO:0000256" key="1">
    <source>
        <dbReference type="ARBA" id="ARBA00022737"/>
    </source>
</evidence>
<dbReference type="PANTHER" id="PTHR44186:SF1">
    <property type="entry name" value="BARDET-BIEDL SYNDROME 4 PROTEIN"/>
    <property type="match status" value="1"/>
</dbReference>
<reference evidence="3" key="1">
    <citation type="submission" date="2018-06" db="EMBL/GenBank/DDBJ databases">
        <authorList>
            <person name="Zhirakovskaya E."/>
        </authorList>
    </citation>
    <scope>NUCLEOTIDE SEQUENCE</scope>
</reference>
<name>A0A3B0XXK4_9ZZZZ</name>
<proteinExistence type="predicted"/>
<dbReference type="SUPFAM" id="SSF48452">
    <property type="entry name" value="TPR-like"/>
    <property type="match status" value="1"/>
</dbReference>
<dbReference type="PANTHER" id="PTHR44186">
    <property type="match status" value="1"/>
</dbReference>
<dbReference type="Pfam" id="PF12895">
    <property type="entry name" value="ANAPC3"/>
    <property type="match status" value="1"/>
</dbReference>
<dbReference type="EMBL" id="UOFH01000410">
    <property type="protein sequence ID" value="VAW67892.1"/>
    <property type="molecule type" value="Genomic_DNA"/>
</dbReference>
<sequence length="379" mass="42940">MDIQEIKAQLERYHGFLSQDPDNSRLICQIAQLQLQVGDFENAGMTLNTALEKQPDDTSLQFNLSHVYLAEGEFQKALDILSPLDQKINNSAIKYNLAYALLHMKKYEDALYQFELIIDTENLPADTHYWLGRCYYYTGDILNAEKYLQQHISDNSENSRTLGTLALLNIDNGNPEQARQFAELALALNDENPEALISMGNIYLEQQDEERAYDYFYKVSTAHPSNGRAWSGLGLTRMMKLDSGNAIEDLKKATHFMPSHLGTWHALAWAQLVSDDVAGARESLENCLDIDRTFAETYGGLAIIDIIQGYSEAAKEKIKLALRLDRHCFSANFAQSLILENSAPDQSRKIIENMLQTQFSNGNSLKGLLGKQLRKYKKH</sequence>
<dbReference type="InterPro" id="IPR011990">
    <property type="entry name" value="TPR-like_helical_dom_sf"/>
</dbReference>
<dbReference type="AlphaFoldDB" id="A0A3B0XXK4"/>
<keyword evidence="1" id="KW-0677">Repeat</keyword>
<gene>
    <name evidence="3" type="ORF">MNBD_GAMMA08-1908</name>
</gene>
<dbReference type="GO" id="GO:0060271">
    <property type="term" value="P:cilium assembly"/>
    <property type="evidence" value="ECO:0007669"/>
    <property type="project" value="TreeGrafter"/>
</dbReference>
<keyword evidence="2" id="KW-0802">TPR repeat</keyword>